<dbReference type="Proteomes" id="UP000606274">
    <property type="component" value="Unassembled WGS sequence"/>
</dbReference>
<keyword evidence="9" id="KW-0472">Membrane</keyword>
<reference evidence="12" key="1">
    <citation type="submission" date="2020-08" db="EMBL/GenBank/DDBJ databases">
        <title>Chromosome-level assembly of Southern catfish (Silurus meridionalis) provides insights into visual adaptation to the nocturnal and benthic lifestyles.</title>
        <authorList>
            <person name="Zhang Y."/>
            <person name="Wang D."/>
            <person name="Peng Z."/>
        </authorList>
    </citation>
    <scope>NUCLEOTIDE SEQUENCE</scope>
    <source>
        <strain evidence="12">SWU-2019-XX</strain>
        <tissue evidence="12">Muscle</tissue>
    </source>
</reference>
<evidence type="ECO:0000256" key="1">
    <source>
        <dbReference type="ARBA" id="ARBA00004323"/>
    </source>
</evidence>
<dbReference type="GO" id="GO:0006491">
    <property type="term" value="P:N-glycan processing"/>
    <property type="evidence" value="ECO:0007669"/>
    <property type="project" value="TreeGrafter"/>
</dbReference>
<keyword evidence="7" id="KW-1133">Transmembrane helix</keyword>
<dbReference type="PANTHER" id="PTHR11987:SF50">
    <property type="entry name" value="ALPHA-2,8-SIALYLTRANSFERASE 8F"/>
    <property type="match status" value="1"/>
</dbReference>
<evidence type="ECO:0000256" key="9">
    <source>
        <dbReference type="ARBA" id="ARBA00023136"/>
    </source>
</evidence>
<feature type="compositionally biased region" description="Low complexity" evidence="11">
    <location>
        <begin position="149"/>
        <end position="172"/>
    </location>
</feature>
<sequence length="692" mass="76087">MKALIIRVLFVLFLTSFGTMLFWHYFAHSDAGVRGPRNAKEMAKSRADFAPENSKNRNAAPRVRRVVKKIYIIRKNKAAASNQLNVQQNPAKKDAAAINPHNVQQKALASNNAAANNPNNVQQNGPVNNNAAASNPRNVNLNPANSKDAAAQNPRNVQQNPRNNAAASNPRNVKPNPANIKDAAANNPRNVQQKPAASNNAAGSNPQNVKLNPANIKDGAASNPRNIQQKPPANKDAAASNRRSVKRKPPANNNAAASNARNVKLNPADSKNAAANDPSNIQQKPAAENNAADSNPRNVQENPVNRNNAADSKPRNVQENPVNSNNAADSNPHNVQENPVNSNNAADSNPHNVQENPVNSNNEAPIVRKIYKAVRKNPVDSNPKVEEHENINEDDLINLLLVNYTSKWKKHEKNSKTFTSYLSSTCSAITNATVTQGNAPVGTKFTYDGDNKRSMTVTPELFKVFPKENPFQTAPWETCAVVGNGGILANSSCGKEIDAASFVIRCNLPPLNNGHENDTGRKTSLVTANPSIFVEKYSALNEYRRPFLEDMQLYGDALVLLPAFSFRRNTAVCLRALYSLEDYSNNGPRPIIFNPTYLNSLAQFWREQGIQSLRLSTGIMMASLALELCKNVHLYGYWPFGKHPITHQQLTNHYYDNRPVNKRMHAMPDEIKALMNLHNKGVIHLHLENCAN</sequence>
<dbReference type="AlphaFoldDB" id="A0A8T0B0Y2"/>
<dbReference type="InterPro" id="IPR050943">
    <property type="entry name" value="Glycosyltr_29_Sialyltrsf"/>
</dbReference>
<dbReference type="InterPro" id="IPR038578">
    <property type="entry name" value="GT29-like_sf"/>
</dbReference>
<dbReference type="PANTHER" id="PTHR11987">
    <property type="entry name" value="ALPHA-2,8-SIALYLTRANSFERASE"/>
    <property type="match status" value="1"/>
</dbReference>
<accession>A0A8T0B0Y2</accession>
<feature type="compositionally biased region" description="Low complexity" evidence="11">
    <location>
        <begin position="251"/>
        <end position="262"/>
    </location>
</feature>
<comment type="subcellular location">
    <subcellularLocation>
        <location evidence="1">Golgi apparatus membrane</location>
        <topology evidence="1">Single-pass type II membrane protein</topology>
    </subcellularLocation>
</comment>
<keyword evidence="3" id="KW-0328">Glycosyltransferase</keyword>
<evidence type="ECO:0000313" key="12">
    <source>
        <dbReference type="EMBL" id="KAF7697917.1"/>
    </source>
</evidence>
<keyword evidence="13" id="KW-1185">Reference proteome</keyword>
<feature type="compositionally biased region" description="Polar residues" evidence="11">
    <location>
        <begin position="135"/>
        <end position="145"/>
    </location>
</feature>
<keyword evidence="8" id="KW-0333">Golgi apparatus</keyword>
<feature type="compositionally biased region" description="Low complexity" evidence="11">
    <location>
        <begin position="114"/>
        <end position="133"/>
    </location>
</feature>
<gene>
    <name evidence="12" type="ORF">HF521_004427</name>
</gene>
<evidence type="ECO:0000256" key="8">
    <source>
        <dbReference type="ARBA" id="ARBA00023034"/>
    </source>
</evidence>
<dbReference type="GO" id="GO:0009311">
    <property type="term" value="P:oligosaccharide metabolic process"/>
    <property type="evidence" value="ECO:0007669"/>
    <property type="project" value="TreeGrafter"/>
</dbReference>
<comment type="caution">
    <text evidence="12">The sequence shown here is derived from an EMBL/GenBank/DDBJ whole genome shotgun (WGS) entry which is preliminary data.</text>
</comment>
<dbReference type="InterPro" id="IPR001675">
    <property type="entry name" value="Glyco_trans_29"/>
</dbReference>
<dbReference type="EMBL" id="JABFDY010000014">
    <property type="protein sequence ID" value="KAF7697917.1"/>
    <property type="molecule type" value="Genomic_DNA"/>
</dbReference>
<evidence type="ECO:0000256" key="7">
    <source>
        <dbReference type="ARBA" id="ARBA00022989"/>
    </source>
</evidence>
<organism evidence="12 13">
    <name type="scientific">Silurus meridionalis</name>
    <name type="common">Southern catfish</name>
    <name type="synonym">Silurus soldatovi meridionalis</name>
    <dbReference type="NCBI Taxonomy" id="175797"/>
    <lineage>
        <taxon>Eukaryota</taxon>
        <taxon>Metazoa</taxon>
        <taxon>Chordata</taxon>
        <taxon>Craniata</taxon>
        <taxon>Vertebrata</taxon>
        <taxon>Euteleostomi</taxon>
        <taxon>Actinopterygii</taxon>
        <taxon>Neopterygii</taxon>
        <taxon>Teleostei</taxon>
        <taxon>Ostariophysi</taxon>
        <taxon>Siluriformes</taxon>
        <taxon>Siluridae</taxon>
        <taxon>Silurus</taxon>
    </lineage>
</organism>
<feature type="compositionally biased region" description="Polar residues" evidence="11">
    <location>
        <begin position="291"/>
        <end position="363"/>
    </location>
</feature>
<dbReference type="GO" id="GO:0000139">
    <property type="term" value="C:Golgi membrane"/>
    <property type="evidence" value="ECO:0007669"/>
    <property type="project" value="UniProtKB-SubCell"/>
</dbReference>
<keyword evidence="6" id="KW-0735">Signal-anchor</keyword>
<evidence type="ECO:0000256" key="2">
    <source>
        <dbReference type="ARBA" id="ARBA00006003"/>
    </source>
</evidence>
<evidence type="ECO:0000256" key="4">
    <source>
        <dbReference type="ARBA" id="ARBA00022679"/>
    </source>
</evidence>
<dbReference type="GO" id="GO:0003828">
    <property type="term" value="F:alpha-N-acetylneuraminate alpha-2,8-sialyltransferase activity"/>
    <property type="evidence" value="ECO:0007669"/>
    <property type="project" value="TreeGrafter"/>
</dbReference>
<evidence type="ECO:0000313" key="13">
    <source>
        <dbReference type="Proteomes" id="UP000606274"/>
    </source>
</evidence>
<dbReference type="Gene3D" id="3.90.1480.20">
    <property type="entry name" value="Glycosyl transferase family 29"/>
    <property type="match status" value="1"/>
</dbReference>
<keyword evidence="4" id="KW-0808">Transferase</keyword>
<name>A0A8T0B0Y2_SILME</name>
<feature type="compositionally biased region" description="Low complexity" evidence="11">
    <location>
        <begin position="195"/>
        <end position="208"/>
    </location>
</feature>
<evidence type="ECO:0000256" key="3">
    <source>
        <dbReference type="ARBA" id="ARBA00022676"/>
    </source>
</evidence>
<keyword evidence="5" id="KW-0812">Transmembrane</keyword>
<comment type="similarity">
    <text evidence="2">Belongs to the glycosyltransferase 29 family.</text>
</comment>
<proteinExistence type="inferred from homology"/>
<evidence type="ECO:0000256" key="5">
    <source>
        <dbReference type="ARBA" id="ARBA00022692"/>
    </source>
</evidence>
<dbReference type="Pfam" id="PF00777">
    <property type="entry name" value="Glyco_transf_29"/>
    <property type="match status" value="1"/>
</dbReference>
<protein>
    <submittedName>
        <fullName evidence="12">Uncharacterized protein</fullName>
    </submittedName>
</protein>
<evidence type="ECO:0000256" key="6">
    <source>
        <dbReference type="ARBA" id="ARBA00022968"/>
    </source>
</evidence>
<feature type="region of interest" description="Disordered" evidence="11">
    <location>
        <begin position="114"/>
        <end position="364"/>
    </location>
</feature>
<evidence type="ECO:0000256" key="10">
    <source>
        <dbReference type="ARBA" id="ARBA00023180"/>
    </source>
</evidence>
<evidence type="ECO:0000256" key="11">
    <source>
        <dbReference type="SAM" id="MobiDB-lite"/>
    </source>
</evidence>
<keyword evidence="10" id="KW-0325">Glycoprotein</keyword>